<evidence type="ECO:0000256" key="3">
    <source>
        <dbReference type="ARBA" id="ARBA00022989"/>
    </source>
</evidence>
<dbReference type="CDD" id="cd16914">
    <property type="entry name" value="EcfT"/>
    <property type="match status" value="1"/>
</dbReference>
<evidence type="ECO:0000313" key="6">
    <source>
        <dbReference type="EMBL" id="ADI01011.1"/>
    </source>
</evidence>
<feature type="transmembrane region" description="Helical" evidence="5">
    <location>
        <begin position="102"/>
        <end position="123"/>
    </location>
</feature>
<keyword evidence="3 5" id="KW-1133">Transmembrane helix</keyword>
<feature type="transmembrane region" description="Helical" evidence="5">
    <location>
        <begin position="38"/>
        <end position="59"/>
    </location>
</feature>
<dbReference type="PANTHER" id="PTHR33514:SF13">
    <property type="entry name" value="PROTEIN ABCI12, CHLOROPLASTIC"/>
    <property type="match status" value="1"/>
</dbReference>
<keyword evidence="2 5" id="KW-0812">Transmembrane</keyword>
<dbReference type="AlphaFoldDB" id="D7CJC2"/>
<reference evidence="7" key="1">
    <citation type="journal article" date="2010" name="Stand. Genomic Sci.">
        <title>Complete genome sequence of Syntrophothermus lipocalidus type strain (TGB-C1T).</title>
        <authorList>
            <consortium name="US DOE Joint Genome Institute (JGI-PGF)"/>
            <person name="Djao O."/>
            <person name="Zhang X."/>
            <person name="Lucas S."/>
            <person name="Lapidus A."/>
            <person name="Glavina Del Rio T."/>
            <person name="Nolan M."/>
            <person name="Tice H."/>
            <person name="Cheng J."/>
            <person name="Han C."/>
            <person name="Tapia R."/>
            <person name="Goodwin L."/>
            <person name="Pitluck S."/>
            <person name="Liolios K."/>
            <person name="Ivanova N."/>
            <person name="Mavromatis K."/>
            <person name="Mikhailova N."/>
            <person name="Ovchinnikova G."/>
            <person name="Pati A."/>
            <person name="Brambilla E."/>
            <person name="Chen A."/>
            <person name="Palaniappan K."/>
            <person name="Land M."/>
            <person name="Hauser L."/>
            <person name="Chang Y."/>
            <person name="Jeffries C."/>
            <person name="Rohde M."/>
            <person name="Sikorski J."/>
            <person name="Spring S."/>
            <person name="Goker M."/>
            <person name="Detter J."/>
            <person name="Woyke T."/>
            <person name="Bristow J."/>
            <person name="Eisen J."/>
            <person name="Markowitz V."/>
            <person name="Hugenholtz P."/>
            <person name="Kyrpides N."/>
            <person name="Klenk H."/>
        </authorList>
    </citation>
    <scope>NUCLEOTIDE SEQUENCE [LARGE SCALE GENOMIC DNA]</scope>
    <source>
        <strain evidence="7">DSM 12680 / TGB-C1</strain>
    </source>
</reference>
<feature type="transmembrane region" description="Helical" evidence="5">
    <location>
        <begin position="71"/>
        <end position="96"/>
    </location>
</feature>
<feature type="transmembrane region" description="Helical" evidence="5">
    <location>
        <begin position="242"/>
        <end position="261"/>
    </location>
</feature>
<evidence type="ECO:0000256" key="5">
    <source>
        <dbReference type="SAM" id="Phobius"/>
    </source>
</evidence>
<dbReference type="KEGG" id="slp:Slip_0221"/>
<name>D7CJC2_SYNLT</name>
<evidence type="ECO:0000256" key="2">
    <source>
        <dbReference type="ARBA" id="ARBA00022692"/>
    </source>
</evidence>
<dbReference type="Pfam" id="PF02361">
    <property type="entry name" value="CbiQ"/>
    <property type="match status" value="1"/>
</dbReference>
<dbReference type="Proteomes" id="UP000000378">
    <property type="component" value="Chromosome"/>
</dbReference>
<dbReference type="EMBL" id="CP002048">
    <property type="protein sequence ID" value="ADI01011.1"/>
    <property type="molecule type" value="Genomic_DNA"/>
</dbReference>
<dbReference type="InterPro" id="IPR003339">
    <property type="entry name" value="ABC/ECF_trnsptr_transmembrane"/>
</dbReference>
<evidence type="ECO:0000256" key="1">
    <source>
        <dbReference type="ARBA" id="ARBA00004141"/>
    </source>
</evidence>
<accession>D7CJC2</accession>
<dbReference type="GO" id="GO:0005886">
    <property type="term" value="C:plasma membrane"/>
    <property type="evidence" value="ECO:0007669"/>
    <property type="project" value="TreeGrafter"/>
</dbReference>
<dbReference type="eggNOG" id="COG0619">
    <property type="taxonomic scope" value="Bacteria"/>
</dbReference>
<evidence type="ECO:0000313" key="7">
    <source>
        <dbReference type="Proteomes" id="UP000000378"/>
    </source>
</evidence>
<dbReference type="OrthoDB" id="8075495at2"/>
<dbReference type="HOGENOM" id="CLU_056469_6_1_9"/>
<proteinExistence type="predicted"/>
<dbReference type="STRING" id="643648.Slip_0221"/>
<evidence type="ECO:0000256" key="4">
    <source>
        <dbReference type="ARBA" id="ARBA00023136"/>
    </source>
</evidence>
<keyword evidence="7" id="KW-1185">Reference proteome</keyword>
<gene>
    <name evidence="6" type="ordered locus">Slip_0221</name>
</gene>
<keyword evidence="4 5" id="KW-0472">Membrane</keyword>
<comment type="subcellular location">
    <subcellularLocation>
        <location evidence="1">Membrane</location>
        <topology evidence="1">Multi-pass membrane protein</topology>
    </subcellularLocation>
</comment>
<reference evidence="6 7" key="2">
    <citation type="journal article" date="2010" name="Stand. Genomic Sci.">
        <title>Complete genome sequence of Syntrophothermus lipocalidus type strain (TGB-C1).</title>
        <authorList>
            <person name="Djao O.D."/>
            <person name="Zhang X."/>
            <person name="Lucas S."/>
            <person name="Lapidus A."/>
            <person name="Del Rio T.G."/>
            <person name="Nolan M."/>
            <person name="Tice H."/>
            <person name="Cheng J.F."/>
            <person name="Han C."/>
            <person name="Tapia R."/>
            <person name="Goodwin L."/>
            <person name="Pitluck S."/>
            <person name="Liolios K."/>
            <person name="Ivanova N."/>
            <person name="Mavromatis K."/>
            <person name="Mikhailova N."/>
            <person name="Ovchinnikova G."/>
            <person name="Pati A."/>
            <person name="Brambilla E."/>
            <person name="Chen A."/>
            <person name="Palaniappan K."/>
            <person name="Land M."/>
            <person name="Hauser L."/>
            <person name="Chang Y.J."/>
            <person name="Jeffries C.D."/>
            <person name="Rohde M."/>
            <person name="Sikorski J."/>
            <person name="Spring S."/>
            <person name="Goker M."/>
            <person name="Detter J.C."/>
            <person name="Woyke T."/>
            <person name="Bristow J."/>
            <person name="Eisen J.A."/>
            <person name="Markowitz V."/>
            <person name="Hugenholtz P."/>
            <person name="Kyrpides N.C."/>
            <person name="Klenk H.P."/>
        </authorList>
    </citation>
    <scope>NUCLEOTIDE SEQUENCE [LARGE SCALE GENOMIC DNA]</scope>
    <source>
        <strain evidence="7">DSM 12680 / TGB-C1</strain>
    </source>
</reference>
<protein>
    <submittedName>
        <fullName evidence="6">Cobalt transport protein</fullName>
    </submittedName>
</protein>
<sequence>MKLGQYVHGDSVIHALDPRTKIICCTLAVVSVMISVNVYYLLVLLSLMLAVVMVSRLNLGFILKCIYRIKALLLVTLLCQGLLTHGQPVIIIGGLALTKEGLAIGAINILRLVVLFVGSLILLMTTTPIKLSTGIEALMSPLRRLNIPVQNLTTILGISFRFLPTVFEEATIVKNAQRSRGAQFDSPRIMVKIKSYAAIVIPLFNASLTRAADLGEAMDSRCYNPHPNLLRLGSLKMQGRDFTALTIAAVLFLVAVATTIYPM</sequence>
<dbReference type="RefSeq" id="WP_013174413.1">
    <property type="nucleotide sequence ID" value="NC_014220.1"/>
</dbReference>
<organism evidence="6 7">
    <name type="scientific">Syntrophothermus lipocalidus (strain DSM 12680 / TGB-C1)</name>
    <dbReference type="NCBI Taxonomy" id="643648"/>
    <lineage>
        <taxon>Bacteria</taxon>
        <taxon>Bacillati</taxon>
        <taxon>Bacillota</taxon>
        <taxon>Clostridia</taxon>
        <taxon>Eubacteriales</taxon>
        <taxon>Syntrophomonadaceae</taxon>
        <taxon>Syntrophothermus</taxon>
    </lineage>
</organism>
<dbReference type="PANTHER" id="PTHR33514">
    <property type="entry name" value="PROTEIN ABCI12, CHLOROPLASTIC"/>
    <property type="match status" value="1"/>
</dbReference>